<evidence type="ECO:0000256" key="1">
    <source>
        <dbReference type="SAM" id="Phobius"/>
    </source>
</evidence>
<keyword evidence="1" id="KW-0812">Transmembrane</keyword>
<proteinExistence type="predicted"/>
<sequence length="299" mass="32710">MNLRALWAYLQERFPPVNMALFAILFLTVYAVARATQPSAAAASFGPNEAVGILAVISFFFRLRVFDEIKDYAADAVNFPQRVLQSGRVTLGQLQRLAWAGLLLELGWSGWQGGATLLAWGLALGYSLVMRYEFFAPQWLRARLVLYALTHLLIMPLIIGWVWSAYAARPLLTLPLLLLGLLSLLGGLAFEIARKIKPAAEERPGVDSYSRTLGYGGAIVAVLLVLLAGTAVQGYLLRLLAARPWPFGLMAALFAATLLAYALSWRRPQAKTLKVAELLVSLFMLTSYVAIIVEIAAAA</sequence>
<accession>A0A3S0H7R1</accession>
<feature type="transmembrane region" description="Helical" evidence="1">
    <location>
        <begin position="244"/>
        <end position="263"/>
    </location>
</feature>
<organism evidence="2 3">
    <name type="scientific">Hymenobacter gummosus</name>
    <dbReference type="NCBI Taxonomy" id="1776032"/>
    <lineage>
        <taxon>Bacteria</taxon>
        <taxon>Pseudomonadati</taxon>
        <taxon>Bacteroidota</taxon>
        <taxon>Cytophagia</taxon>
        <taxon>Cytophagales</taxon>
        <taxon>Hymenobacteraceae</taxon>
        <taxon>Hymenobacter</taxon>
    </lineage>
</organism>
<dbReference type="Proteomes" id="UP000282184">
    <property type="component" value="Unassembled WGS sequence"/>
</dbReference>
<evidence type="ECO:0008006" key="4">
    <source>
        <dbReference type="Google" id="ProtNLM"/>
    </source>
</evidence>
<feature type="transmembrane region" description="Helical" evidence="1">
    <location>
        <begin position="213"/>
        <end position="232"/>
    </location>
</feature>
<reference evidence="2 3" key="1">
    <citation type="submission" date="2018-12" db="EMBL/GenBank/DDBJ databases">
        <title>Hymenobacter gummosus sp. nov., isolated from a spring.</title>
        <authorList>
            <person name="Nie L."/>
        </authorList>
    </citation>
    <scope>NUCLEOTIDE SEQUENCE [LARGE SCALE GENOMIC DNA]</scope>
    <source>
        <strain evidence="2 3">KCTC 52166</strain>
    </source>
</reference>
<keyword evidence="1" id="KW-1133">Transmembrane helix</keyword>
<gene>
    <name evidence="2" type="ORF">EJV47_18325</name>
</gene>
<feature type="transmembrane region" description="Helical" evidence="1">
    <location>
        <begin position="144"/>
        <end position="166"/>
    </location>
</feature>
<keyword evidence="1" id="KW-0472">Membrane</keyword>
<name>A0A3S0H7R1_9BACT</name>
<keyword evidence="3" id="KW-1185">Reference proteome</keyword>
<comment type="caution">
    <text evidence="2">The sequence shown here is derived from an EMBL/GenBank/DDBJ whole genome shotgun (WGS) entry which is preliminary data.</text>
</comment>
<evidence type="ECO:0000313" key="3">
    <source>
        <dbReference type="Proteomes" id="UP000282184"/>
    </source>
</evidence>
<dbReference type="EMBL" id="RXOF01000011">
    <property type="protein sequence ID" value="RTQ47876.1"/>
    <property type="molecule type" value="Genomic_DNA"/>
</dbReference>
<dbReference type="OrthoDB" id="6456825at2"/>
<evidence type="ECO:0000313" key="2">
    <source>
        <dbReference type="EMBL" id="RTQ47876.1"/>
    </source>
</evidence>
<dbReference type="AlphaFoldDB" id="A0A3S0H7R1"/>
<protein>
    <recommendedName>
        <fullName evidence="4">Prenyltransferase</fullName>
    </recommendedName>
</protein>
<dbReference type="RefSeq" id="WP_126694634.1">
    <property type="nucleotide sequence ID" value="NZ_RXOF01000011.1"/>
</dbReference>
<feature type="transmembrane region" description="Helical" evidence="1">
    <location>
        <begin position="14"/>
        <end position="33"/>
    </location>
</feature>
<feature type="transmembrane region" description="Helical" evidence="1">
    <location>
        <begin position="172"/>
        <end position="193"/>
    </location>
</feature>
<feature type="transmembrane region" description="Helical" evidence="1">
    <location>
        <begin position="40"/>
        <end position="61"/>
    </location>
</feature>
<feature type="transmembrane region" description="Helical" evidence="1">
    <location>
        <begin position="275"/>
        <end position="298"/>
    </location>
</feature>
<feature type="transmembrane region" description="Helical" evidence="1">
    <location>
        <begin position="111"/>
        <end position="132"/>
    </location>
</feature>